<evidence type="ECO:0000313" key="2">
    <source>
        <dbReference type="Proteomes" id="UP000271469"/>
    </source>
</evidence>
<keyword evidence="2" id="KW-1185">Reference proteome</keyword>
<dbReference type="InterPro" id="IPR004378">
    <property type="entry name" value="F420H2_quin_Rdtase"/>
</dbReference>
<sequence>MKLQNVANRVVRVLLATPGLNRVVGGRLVTLYIVGRRSGRHYTVPVAYQRQGEKLLIGTPFGWGKNLRTGEPVEIRLRGERTTADVEAFTDEASVVAHYAHICRENAQFAKFNQIGVGSDGTPDAADLHAAWEAGARSFLLTPR</sequence>
<name>A0A3G8JVP8_9ACTN</name>
<dbReference type="OrthoDB" id="3292498at2"/>
<dbReference type="AlphaFoldDB" id="A0A3G8JVP8"/>
<evidence type="ECO:0008006" key="3">
    <source>
        <dbReference type="Google" id="ProtNLM"/>
    </source>
</evidence>
<protein>
    <recommendedName>
        <fullName evidence="3">Deazaflavin-dependent nitroreductase</fullName>
    </recommendedName>
</protein>
<evidence type="ECO:0000313" key="1">
    <source>
        <dbReference type="EMBL" id="AZG48672.1"/>
    </source>
</evidence>
<dbReference type="Pfam" id="PF04075">
    <property type="entry name" value="F420H2_quin_red"/>
    <property type="match status" value="1"/>
</dbReference>
<proteinExistence type="predicted"/>
<accession>A0A3G8JVP8</accession>
<dbReference type="Gene3D" id="2.30.110.10">
    <property type="entry name" value="Electron Transport, Fmn-binding Protein, Chain A"/>
    <property type="match status" value="1"/>
</dbReference>
<dbReference type="InterPro" id="IPR012349">
    <property type="entry name" value="Split_barrel_FMN-bd"/>
</dbReference>
<gene>
    <name evidence="1" type="ORF">D7316_05292</name>
</gene>
<dbReference type="GO" id="GO:0016491">
    <property type="term" value="F:oxidoreductase activity"/>
    <property type="evidence" value="ECO:0007669"/>
    <property type="project" value="InterPro"/>
</dbReference>
<dbReference type="EMBL" id="CP033972">
    <property type="protein sequence ID" value="AZG48672.1"/>
    <property type="molecule type" value="Genomic_DNA"/>
</dbReference>
<organism evidence="1 2">
    <name type="scientific">Gordonia insulae</name>
    <dbReference type="NCBI Taxonomy" id="2420509"/>
    <lineage>
        <taxon>Bacteria</taxon>
        <taxon>Bacillati</taxon>
        <taxon>Actinomycetota</taxon>
        <taxon>Actinomycetes</taxon>
        <taxon>Mycobacteriales</taxon>
        <taxon>Gordoniaceae</taxon>
        <taxon>Gordonia</taxon>
    </lineage>
</organism>
<reference evidence="1 2" key="1">
    <citation type="submission" date="2018-11" db="EMBL/GenBank/DDBJ databases">
        <title>Gordonia insulae sp. nov., isolated from an island soil.</title>
        <authorList>
            <person name="Kim Y.S."/>
            <person name="Kim S.B."/>
        </authorList>
    </citation>
    <scope>NUCLEOTIDE SEQUENCE [LARGE SCALE GENOMIC DNA]</scope>
    <source>
        <strain evidence="1 2">MMS17-SY073</strain>
    </source>
</reference>
<dbReference type="KEGG" id="gom:D7316_05292"/>
<dbReference type="Proteomes" id="UP000271469">
    <property type="component" value="Chromosome"/>
</dbReference>